<dbReference type="CDD" id="cd05327">
    <property type="entry name" value="retinol-DH_like_SDR_c_like"/>
    <property type="match status" value="1"/>
</dbReference>
<dbReference type="InterPro" id="IPR036291">
    <property type="entry name" value="NAD(P)-bd_dom_sf"/>
</dbReference>
<evidence type="ECO:0000313" key="5">
    <source>
        <dbReference type="Proteomes" id="UP001159427"/>
    </source>
</evidence>
<dbReference type="EMBL" id="CALNXI010000036">
    <property type="protein sequence ID" value="CAH3016185.1"/>
    <property type="molecule type" value="Genomic_DNA"/>
</dbReference>
<dbReference type="SUPFAM" id="SSF51735">
    <property type="entry name" value="NAD(P)-binding Rossmann-fold domains"/>
    <property type="match status" value="1"/>
</dbReference>
<sequence length="340" mass="37401">PLLGDDIDKGGNVAGQSTSVTLLAGLVAFICVLALIKYYCGGGVCKSNARLDGKTAIITGSNSGIGKETALDFAKRGARVILACRDEKKASEAAKDIISKTGSDKVIVRVLDLASFESVRAFAKLINETEGRVDILVNNAGVGPGPLQITKDGYESIFQVNYLSHFLLTLLLLEKIKKSAPSRIVNVSTNAHTFPFLKVRLDDFKPTEESFNSYTRCFESKLAQVVFTKELSRRLEGTGVTVYALHPGGVATEIWRNWKLFTNPFTKPLIRIITFLFFKTSKQGAQTTIYCSVAEELANVSGLYYMDCKVKDCSKLAKDPDLAKKQWEVTERITGEFWKD</sequence>
<dbReference type="PANTHER" id="PTHR43157:SF31">
    <property type="entry name" value="PHOSPHATIDYLINOSITOL-GLYCAN BIOSYNTHESIS CLASS F PROTEIN"/>
    <property type="match status" value="1"/>
</dbReference>
<keyword evidence="3" id="KW-0812">Transmembrane</keyword>
<keyword evidence="3" id="KW-0472">Membrane</keyword>
<dbReference type="Gene3D" id="3.40.50.720">
    <property type="entry name" value="NAD(P)-binding Rossmann-like Domain"/>
    <property type="match status" value="1"/>
</dbReference>
<feature type="transmembrane region" description="Helical" evidence="3">
    <location>
        <begin position="20"/>
        <end position="40"/>
    </location>
</feature>
<dbReference type="InterPro" id="IPR002347">
    <property type="entry name" value="SDR_fam"/>
</dbReference>
<dbReference type="PRINTS" id="PR00081">
    <property type="entry name" value="GDHRDH"/>
</dbReference>
<comment type="similarity">
    <text evidence="2">Belongs to the short-chain dehydrogenases/reductases (SDR) family.</text>
</comment>
<comment type="caution">
    <text evidence="4">The sequence shown here is derived from an EMBL/GenBank/DDBJ whole genome shotgun (WGS) entry which is preliminary data.</text>
</comment>
<dbReference type="PRINTS" id="PR00080">
    <property type="entry name" value="SDRFAMILY"/>
</dbReference>
<keyword evidence="1" id="KW-0560">Oxidoreductase</keyword>
<name>A0ABN8LLA1_9CNID</name>
<dbReference type="Pfam" id="PF00106">
    <property type="entry name" value="adh_short"/>
    <property type="match status" value="1"/>
</dbReference>
<evidence type="ECO:0000256" key="1">
    <source>
        <dbReference type="ARBA" id="ARBA00023002"/>
    </source>
</evidence>
<reference evidence="4 5" key="1">
    <citation type="submission" date="2022-05" db="EMBL/GenBank/DDBJ databases">
        <authorList>
            <consortium name="Genoscope - CEA"/>
            <person name="William W."/>
        </authorList>
    </citation>
    <scope>NUCLEOTIDE SEQUENCE [LARGE SCALE GENOMIC DNA]</scope>
</reference>
<evidence type="ECO:0000313" key="4">
    <source>
        <dbReference type="EMBL" id="CAH3016185.1"/>
    </source>
</evidence>
<organism evidence="4 5">
    <name type="scientific">Porites evermanni</name>
    <dbReference type="NCBI Taxonomy" id="104178"/>
    <lineage>
        <taxon>Eukaryota</taxon>
        <taxon>Metazoa</taxon>
        <taxon>Cnidaria</taxon>
        <taxon>Anthozoa</taxon>
        <taxon>Hexacorallia</taxon>
        <taxon>Scleractinia</taxon>
        <taxon>Fungiina</taxon>
        <taxon>Poritidae</taxon>
        <taxon>Porites</taxon>
    </lineage>
</organism>
<dbReference type="PANTHER" id="PTHR43157">
    <property type="entry name" value="PHOSPHATIDYLINOSITOL-GLYCAN BIOSYNTHESIS CLASS F PROTEIN-RELATED"/>
    <property type="match status" value="1"/>
</dbReference>
<accession>A0ABN8LLA1</accession>
<dbReference type="Proteomes" id="UP001159427">
    <property type="component" value="Unassembled WGS sequence"/>
</dbReference>
<keyword evidence="5" id="KW-1185">Reference proteome</keyword>
<keyword evidence="3" id="KW-1133">Transmembrane helix</keyword>
<protein>
    <recommendedName>
        <fullName evidence="6">Retinol dehydrogenase 12</fullName>
    </recommendedName>
</protein>
<evidence type="ECO:0000256" key="2">
    <source>
        <dbReference type="RuleBase" id="RU000363"/>
    </source>
</evidence>
<evidence type="ECO:0000256" key="3">
    <source>
        <dbReference type="SAM" id="Phobius"/>
    </source>
</evidence>
<proteinExistence type="inferred from homology"/>
<evidence type="ECO:0008006" key="6">
    <source>
        <dbReference type="Google" id="ProtNLM"/>
    </source>
</evidence>
<gene>
    <name evidence="4" type="ORF">PEVE_00026520</name>
</gene>
<feature type="non-terminal residue" evidence="4">
    <location>
        <position position="1"/>
    </location>
</feature>